<name>A0ABV6Q725_9FLAO</name>
<evidence type="ECO:0000313" key="1">
    <source>
        <dbReference type="EMBL" id="MFC0604083.1"/>
    </source>
</evidence>
<organism evidence="1 2">
    <name type="scientific">Winogradskyella pulchriflava</name>
    <dbReference type="NCBI Taxonomy" id="1110688"/>
    <lineage>
        <taxon>Bacteria</taxon>
        <taxon>Pseudomonadati</taxon>
        <taxon>Bacteroidota</taxon>
        <taxon>Flavobacteriia</taxon>
        <taxon>Flavobacteriales</taxon>
        <taxon>Flavobacteriaceae</taxon>
        <taxon>Winogradskyella</taxon>
    </lineage>
</organism>
<proteinExistence type="predicted"/>
<reference evidence="1 2" key="1">
    <citation type="submission" date="2024-09" db="EMBL/GenBank/DDBJ databases">
        <authorList>
            <person name="Sun Q."/>
            <person name="Mori K."/>
        </authorList>
    </citation>
    <scope>NUCLEOTIDE SEQUENCE [LARGE SCALE GENOMIC DNA]</scope>
    <source>
        <strain evidence="1 2">NCAIM B.02481</strain>
    </source>
</reference>
<evidence type="ECO:0000313" key="2">
    <source>
        <dbReference type="Proteomes" id="UP001589832"/>
    </source>
</evidence>
<protein>
    <submittedName>
        <fullName evidence="1">Nucleotidyltransferase family protein</fullName>
    </submittedName>
</protein>
<dbReference type="EMBL" id="JBHLTQ010000002">
    <property type="protein sequence ID" value="MFC0604083.1"/>
    <property type="molecule type" value="Genomic_DNA"/>
</dbReference>
<accession>A0ABV6Q725</accession>
<keyword evidence="2" id="KW-1185">Reference proteome</keyword>
<comment type="caution">
    <text evidence="1">The sequence shown here is derived from an EMBL/GenBank/DDBJ whole genome shotgun (WGS) entry which is preliminary data.</text>
</comment>
<sequence>MDHLALTYQHIADILSFETTNSELEQRLSDPNFNWDAIVIEGSKHLVLPALYCRLKSKSLLHVLPEELHTYLEELTAINRNRNASIIEQAHSLSALLHQNTIEHVFLKGTALLLSGTFEDIAERMIGDIDILINTNQTELAFDLLKNNGYYPISQTLGYSFFGHKHLPRLKTKQHISAVELHEKLFVSYKDKALINANVLLEKQAQHKVPIPSMDHLLRHNILNYQINDNGKLHNSISFRSAYDTVVLLRQQDFKKGKYRDSVFKSYFNITGLFFEDIGKTFDVRTNFSTAFYRFKLKHLKFYKFWNKALNLFNFLGLLLRRVPFFVSNQAYRKAVFNDRKRVYKYFKSVLNNI</sequence>
<dbReference type="Proteomes" id="UP001589832">
    <property type="component" value="Unassembled WGS sequence"/>
</dbReference>
<dbReference type="Pfam" id="PF14907">
    <property type="entry name" value="NTP_transf_5"/>
    <property type="match status" value="1"/>
</dbReference>
<gene>
    <name evidence="1" type="ORF">ACFFGA_05925</name>
</gene>
<dbReference type="RefSeq" id="WP_386061085.1">
    <property type="nucleotide sequence ID" value="NZ_JBHLTQ010000002.1"/>
</dbReference>
<dbReference type="InterPro" id="IPR039498">
    <property type="entry name" value="NTP_transf_5"/>
</dbReference>